<sequence>MVPFNMLEPGLGSLPIKLSNLVIPAKAGIHSSIGILARSEMGPRLRGEDIDYTTELTCRPDN</sequence>
<evidence type="ECO:0000313" key="2">
    <source>
        <dbReference type="Proteomes" id="UP000249458"/>
    </source>
</evidence>
<dbReference type="Proteomes" id="UP000249458">
    <property type="component" value="Unassembled WGS sequence"/>
</dbReference>
<evidence type="ECO:0000313" key="1">
    <source>
        <dbReference type="EMBL" id="RAP36264.1"/>
    </source>
</evidence>
<proteinExistence type="predicted"/>
<comment type="caution">
    <text evidence="1">The sequence shown here is derived from an EMBL/GenBank/DDBJ whole genome shotgun (WGS) entry which is preliminary data.</text>
</comment>
<dbReference type="EMBL" id="MVJN01000006">
    <property type="protein sequence ID" value="RAP36264.1"/>
    <property type="molecule type" value="Genomic_DNA"/>
</dbReference>
<protein>
    <submittedName>
        <fullName evidence="1">Uncharacterized protein</fullName>
    </submittedName>
</protein>
<name>A0A364LIR0_9GAMM</name>
<reference evidence="1 2" key="1">
    <citation type="submission" date="2017-02" db="EMBL/GenBank/DDBJ databases">
        <title>Legionella quilivanii strain from human: case report and whole genome sequencing analysis.</title>
        <authorList>
            <person name="Lalancette C."/>
            <person name="Leduc J.-M."/>
            <person name="Levesque S."/>
            <person name="Fournier E."/>
            <person name="Saoud J."/>
            <person name="Faucher S.P."/>
            <person name="Bernard K."/>
            <person name="Martineau C."/>
            <person name="Longtin J."/>
        </authorList>
    </citation>
    <scope>NUCLEOTIDE SEQUENCE [LARGE SCALE GENOMIC DNA]</scope>
    <source>
        <strain evidence="1 2">ID143958</strain>
    </source>
</reference>
<gene>
    <name evidence="1" type="ORF">B1207_08945</name>
</gene>
<organism evidence="1 2">
    <name type="scientific">Legionella quinlivanii</name>
    <dbReference type="NCBI Taxonomy" id="45073"/>
    <lineage>
        <taxon>Bacteria</taxon>
        <taxon>Pseudomonadati</taxon>
        <taxon>Pseudomonadota</taxon>
        <taxon>Gammaproteobacteria</taxon>
        <taxon>Legionellales</taxon>
        <taxon>Legionellaceae</taxon>
        <taxon>Legionella</taxon>
    </lineage>
</organism>
<dbReference type="AlphaFoldDB" id="A0A364LIR0"/>
<accession>A0A364LIR0</accession>